<feature type="transmembrane region" description="Helical" evidence="1">
    <location>
        <begin position="55"/>
        <end position="75"/>
    </location>
</feature>
<comment type="caution">
    <text evidence="2">The sequence shown here is derived from an EMBL/GenBank/DDBJ whole genome shotgun (WGS) entry which is preliminary data.</text>
</comment>
<dbReference type="Proteomes" id="UP000688137">
    <property type="component" value="Unassembled WGS sequence"/>
</dbReference>
<reference evidence="2" key="1">
    <citation type="submission" date="2021-01" db="EMBL/GenBank/DDBJ databases">
        <authorList>
            <consortium name="Genoscope - CEA"/>
            <person name="William W."/>
        </authorList>
    </citation>
    <scope>NUCLEOTIDE SEQUENCE</scope>
</reference>
<dbReference type="AlphaFoldDB" id="A0A8S1LRS3"/>
<organism evidence="2 3">
    <name type="scientific">Paramecium primaurelia</name>
    <dbReference type="NCBI Taxonomy" id="5886"/>
    <lineage>
        <taxon>Eukaryota</taxon>
        <taxon>Sar</taxon>
        <taxon>Alveolata</taxon>
        <taxon>Ciliophora</taxon>
        <taxon>Intramacronucleata</taxon>
        <taxon>Oligohymenophorea</taxon>
        <taxon>Peniculida</taxon>
        <taxon>Parameciidae</taxon>
        <taxon>Paramecium</taxon>
    </lineage>
</organism>
<feature type="transmembrane region" description="Helical" evidence="1">
    <location>
        <begin position="121"/>
        <end position="141"/>
    </location>
</feature>
<proteinExistence type="predicted"/>
<name>A0A8S1LRS3_PARPR</name>
<protein>
    <submittedName>
        <fullName evidence="2">Uncharacterized protein</fullName>
    </submittedName>
</protein>
<keyword evidence="3" id="KW-1185">Reference proteome</keyword>
<evidence type="ECO:0000256" key="1">
    <source>
        <dbReference type="SAM" id="Phobius"/>
    </source>
</evidence>
<dbReference type="EMBL" id="CAJJDM010000043">
    <property type="protein sequence ID" value="CAD8068955.1"/>
    <property type="molecule type" value="Genomic_DNA"/>
</dbReference>
<sequence>MGLDIKMRLVMSNTFMSLVIVCNLAYYSYLKENDDNHTKAASLITNIPTSDPDKYSSYLSLSIAAFCLMLVGFLIGMVQPFLKQAALTYVQALLILTGYVCLFAGMFILDSFSYGFKDGENFNYQVAEFFAIGGVFIQGMVNSWRQRSVS</sequence>
<evidence type="ECO:0000313" key="2">
    <source>
        <dbReference type="EMBL" id="CAD8068955.1"/>
    </source>
</evidence>
<feature type="transmembrane region" description="Helical" evidence="1">
    <location>
        <begin position="87"/>
        <end position="109"/>
    </location>
</feature>
<feature type="transmembrane region" description="Helical" evidence="1">
    <location>
        <begin position="9"/>
        <end position="29"/>
    </location>
</feature>
<gene>
    <name evidence="2" type="ORF">PPRIM_AZ9-3.1.T0430122</name>
</gene>
<keyword evidence="1" id="KW-0812">Transmembrane</keyword>
<keyword evidence="1" id="KW-0472">Membrane</keyword>
<accession>A0A8S1LRS3</accession>
<evidence type="ECO:0000313" key="3">
    <source>
        <dbReference type="Proteomes" id="UP000688137"/>
    </source>
</evidence>
<dbReference type="OMA" id="MSLVIVC"/>
<keyword evidence="1" id="KW-1133">Transmembrane helix</keyword>